<evidence type="ECO:0000313" key="7">
    <source>
        <dbReference type="Proteomes" id="UP000605259"/>
    </source>
</evidence>
<keyword evidence="2 4" id="KW-0378">Hydrolase</keyword>
<evidence type="ECO:0000256" key="2">
    <source>
        <dbReference type="ARBA" id="ARBA00022801"/>
    </source>
</evidence>
<dbReference type="PROSITE" id="PS51462">
    <property type="entry name" value="NUDIX"/>
    <property type="match status" value="1"/>
</dbReference>
<dbReference type="InterPro" id="IPR020084">
    <property type="entry name" value="NUDIX_hydrolase_CS"/>
</dbReference>
<dbReference type="InterPro" id="IPR020476">
    <property type="entry name" value="Nudix_hydrolase"/>
</dbReference>
<reference evidence="6" key="1">
    <citation type="journal article" date="2014" name="Int. J. Syst. Evol. Microbiol.">
        <title>Complete genome sequence of Corynebacterium casei LMG S-19264T (=DSM 44701T), isolated from a smear-ripened cheese.</title>
        <authorList>
            <consortium name="US DOE Joint Genome Institute (JGI-PGF)"/>
            <person name="Walter F."/>
            <person name="Albersmeier A."/>
            <person name="Kalinowski J."/>
            <person name="Ruckert C."/>
        </authorList>
    </citation>
    <scope>NUCLEOTIDE SEQUENCE</scope>
    <source>
        <strain evidence="6">CGMCC 1.12698</strain>
    </source>
</reference>
<comment type="caution">
    <text evidence="6">The sequence shown here is derived from an EMBL/GenBank/DDBJ whole genome shotgun (WGS) entry which is preliminary data.</text>
</comment>
<accession>A0A917ER13</accession>
<dbReference type="PRINTS" id="PR00502">
    <property type="entry name" value="NUDIXFAMILY"/>
</dbReference>
<dbReference type="PANTHER" id="PTHR43046">
    <property type="entry name" value="GDP-MANNOSE MANNOSYL HYDROLASE"/>
    <property type="match status" value="1"/>
</dbReference>
<comment type="cofactor">
    <cofactor evidence="1">
        <name>Mg(2+)</name>
        <dbReference type="ChEBI" id="CHEBI:18420"/>
    </cofactor>
</comment>
<evidence type="ECO:0000313" key="6">
    <source>
        <dbReference type="EMBL" id="GGE68793.1"/>
    </source>
</evidence>
<dbReference type="GO" id="GO:0016787">
    <property type="term" value="F:hydrolase activity"/>
    <property type="evidence" value="ECO:0007669"/>
    <property type="project" value="UniProtKB-KW"/>
</dbReference>
<dbReference type="InterPro" id="IPR015797">
    <property type="entry name" value="NUDIX_hydrolase-like_dom_sf"/>
</dbReference>
<keyword evidence="7" id="KW-1185">Reference proteome</keyword>
<protein>
    <submittedName>
        <fullName evidence="6">DNA mismatch repair protein MutT</fullName>
    </submittedName>
</protein>
<dbReference type="PANTHER" id="PTHR43046:SF12">
    <property type="entry name" value="GDP-MANNOSE MANNOSYL HYDROLASE"/>
    <property type="match status" value="1"/>
</dbReference>
<dbReference type="AlphaFoldDB" id="A0A917ER13"/>
<reference evidence="6" key="2">
    <citation type="submission" date="2020-09" db="EMBL/GenBank/DDBJ databases">
        <authorList>
            <person name="Sun Q."/>
            <person name="Zhou Y."/>
        </authorList>
    </citation>
    <scope>NUCLEOTIDE SEQUENCE</scope>
    <source>
        <strain evidence="6">CGMCC 1.12698</strain>
    </source>
</reference>
<dbReference type="Pfam" id="PF00293">
    <property type="entry name" value="NUDIX"/>
    <property type="match status" value="1"/>
</dbReference>
<organism evidence="6 7">
    <name type="scientific">Priestia taiwanensis</name>
    <dbReference type="NCBI Taxonomy" id="1347902"/>
    <lineage>
        <taxon>Bacteria</taxon>
        <taxon>Bacillati</taxon>
        <taxon>Bacillota</taxon>
        <taxon>Bacilli</taxon>
        <taxon>Bacillales</taxon>
        <taxon>Bacillaceae</taxon>
        <taxon>Priestia</taxon>
    </lineage>
</organism>
<dbReference type="CDD" id="cd02883">
    <property type="entry name" value="NUDIX_Hydrolase"/>
    <property type="match status" value="1"/>
</dbReference>
<dbReference type="RefSeq" id="WP_188388083.1">
    <property type="nucleotide sequence ID" value="NZ_BMFK01000001.1"/>
</dbReference>
<dbReference type="EMBL" id="BMFK01000001">
    <property type="protein sequence ID" value="GGE68793.1"/>
    <property type="molecule type" value="Genomic_DNA"/>
</dbReference>
<dbReference type="InterPro" id="IPR000086">
    <property type="entry name" value="NUDIX_hydrolase_dom"/>
</dbReference>
<dbReference type="PROSITE" id="PS00893">
    <property type="entry name" value="NUDIX_BOX"/>
    <property type="match status" value="1"/>
</dbReference>
<proteinExistence type="inferred from homology"/>
<evidence type="ECO:0000256" key="4">
    <source>
        <dbReference type="RuleBase" id="RU003476"/>
    </source>
</evidence>
<comment type="similarity">
    <text evidence="4">Belongs to the Nudix hydrolase family.</text>
</comment>
<feature type="domain" description="Nudix hydrolase" evidence="5">
    <location>
        <begin position="2"/>
        <end position="132"/>
    </location>
</feature>
<name>A0A917ER13_9BACI</name>
<evidence type="ECO:0000256" key="3">
    <source>
        <dbReference type="ARBA" id="ARBA00022842"/>
    </source>
</evidence>
<evidence type="ECO:0000256" key="1">
    <source>
        <dbReference type="ARBA" id="ARBA00001946"/>
    </source>
</evidence>
<dbReference type="Proteomes" id="UP000605259">
    <property type="component" value="Unassembled WGS sequence"/>
</dbReference>
<sequence length="139" mass="15636">MKRVDVAYVCLFNETKEKVLMVKNAGRNTWSLPGGAVEEGETLRHAVIREALEETGLAITPGNIIAVDEKKFMDKGQHAIFFIFSGTIAGGELRIQDNNEIVDVAWINIDEAKELWPFYPSRIHELYDNPAPYTYHGAV</sequence>
<keyword evidence="3" id="KW-0460">Magnesium</keyword>
<evidence type="ECO:0000259" key="5">
    <source>
        <dbReference type="PROSITE" id="PS51462"/>
    </source>
</evidence>
<dbReference type="SUPFAM" id="SSF55811">
    <property type="entry name" value="Nudix"/>
    <property type="match status" value="1"/>
</dbReference>
<gene>
    <name evidence="6" type="ORF">GCM10007140_18550</name>
</gene>
<dbReference type="Gene3D" id="3.90.79.10">
    <property type="entry name" value="Nucleoside Triphosphate Pyrophosphohydrolase"/>
    <property type="match status" value="1"/>
</dbReference>